<feature type="domain" description="4Fe-4S ferredoxin-type" evidence="5">
    <location>
        <begin position="71"/>
        <end position="102"/>
    </location>
</feature>
<dbReference type="eggNOG" id="COG0437">
    <property type="taxonomic scope" value="Bacteria"/>
</dbReference>
<keyword evidence="3" id="KW-0408">Iron</keyword>
<dbReference type="CDD" id="cd04410">
    <property type="entry name" value="DMSOR_beta-like"/>
    <property type="match status" value="1"/>
</dbReference>
<keyword evidence="2" id="KW-0479">Metal-binding</keyword>
<dbReference type="Pfam" id="PF00037">
    <property type="entry name" value="Fer4"/>
    <property type="match status" value="1"/>
</dbReference>
<evidence type="ECO:0000259" key="5">
    <source>
        <dbReference type="PROSITE" id="PS51379"/>
    </source>
</evidence>
<gene>
    <name evidence="6" type="ORF">DesfrDRAFT_2254</name>
</gene>
<dbReference type="InterPro" id="IPR017896">
    <property type="entry name" value="4Fe4S_Fe-S-bd"/>
</dbReference>
<dbReference type="OrthoDB" id="9789030at2"/>
<dbReference type="AlphaFoldDB" id="E1JX21"/>
<dbReference type="STRING" id="596151.DesfrDRAFT_2254"/>
<feature type="domain" description="4Fe-4S ferredoxin-type" evidence="5">
    <location>
        <begin position="5"/>
        <end position="36"/>
    </location>
</feature>
<evidence type="ECO:0000256" key="4">
    <source>
        <dbReference type="ARBA" id="ARBA00023014"/>
    </source>
</evidence>
<dbReference type="Proteomes" id="UP000006250">
    <property type="component" value="Unassembled WGS sequence"/>
</dbReference>
<protein>
    <submittedName>
        <fullName evidence="6">4Fe-4S ferredoxin iron-sulfur binding domain protein</fullName>
    </submittedName>
</protein>
<keyword evidence="1" id="KW-0004">4Fe-4S</keyword>
<accession>E1JX21</accession>
<dbReference type="GO" id="GO:0046872">
    <property type="term" value="F:metal ion binding"/>
    <property type="evidence" value="ECO:0007669"/>
    <property type="project" value="UniProtKB-KW"/>
</dbReference>
<evidence type="ECO:0000313" key="7">
    <source>
        <dbReference type="Proteomes" id="UP000006250"/>
    </source>
</evidence>
<evidence type="ECO:0000313" key="6">
    <source>
        <dbReference type="EMBL" id="EFL51095.1"/>
    </source>
</evidence>
<dbReference type="PROSITE" id="PS51379">
    <property type="entry name" value="4FE4S_FER_2"/>
    <property type="match status" value="2"/>
</dbReference>
<keyword evidence="4" id="KW-0411">Iron-sulfur</keyword>
<organism evidence="6 7">
    <name type="scientific">Solidesulfovibrio fructosivorans JJ]</name>
    <dbReference type="NCBI Taxonomy" id="596151"/>
    <lineage>
        <taxon>Bacteria</taxon>
        <taxon>Pseudomonadati</taxon>
        <taxon>Thermodesulfobacteriota</taxon>
        <taxon>Desulfovibrionia</taxon>
        <taxon>Desulfovibrionales</taxon>
        <taxon>Desulfovibrionaceae</taxon>
        <taxon>Solidesulfovibrio</taxon>
    </lineage>
</organism>
<dbReference type="InterPro" id="IPR050954">
    <property type="entry name" value="ET_IronSulfur_Cluster-Binding"/>
</dbReference>
<dbReference type="PANTHER" id="PTHR43177">
    <property type="entry name" value="PROTEIN NRFC"/>
    <property type="match status" value="1"/>
</dbReference>
<evidence type="ECO:0000256" key="2">
    <source>
        <dbReference type="ARBA" id="ARBA00022723"/>
    </source>
</evidence>
<dbReference type="PANTHER" id="PTHR43177:SF3">
    <property type="entry name" value="PROTEIN NRFC HOMOLOG"/>
    <property type="match status" value="1"/>
</dbReference>
<dbReference type="Pfam" id="PF13247">
    <property type="entry name" value="Fer4_11"/>
    <property type="match status" value="1"/>
</dbReference>
<dbReference type="SUPFAM" id="SSF54862">
    <property type="entry name" value="4Fe-4S ferredoxins"/>
    <property type="match status" value="1"/>
</dbReference>
<name>E1JX21_SOLFR</name>
<proteinExistence type="predicted"/>
<keyword evidence="7" id="KW-1185">Reference proteome</keyword>
<dbReference type="GO" id="GO:0051539">
    <property type="term" value="F:4 iron, 4 sulfur cluster binding"/>
    <property type="evidence" value="ECO:0007669"/>
    <property type="project" value="UniProtKB-KW"/>
</dbReference>
<dbReference type="RefSeq" id="WP_005993903.1">
    <property type="nucleotide sequence ID" value="NZ_AECZ01000013.1"/>
</dbReference>
<comment type="caution">
    <text evidence="6">The sequence shown here is derived from an EMBL/GenBank/DDBJ whole genome shotgun (WGS) entry which is preliminary data.</text>
</comment>
<evidence type="ECO:0000256" key="3">
    <source>
        <dbReference type="ARBA" id="ARBA00023004"/>
    </source>
</evidence>
<evidence type="ECO:0000256" key="1">
    <source>
        <dbReference type="ARBA" id="ARBA00022485"/>
    </source>
</evidence>
<sequence length="176" mass="19397">MTARKTLYIDYSKCIGCETCEYVCRFVHDVPRIHMIRAVSGLMAPLYCRHCAEPNCAKVCKRGAIRRDMDGAMVLQPMLCRGCESRQCMLACPYMAVFETDKGVMVVKCDLCAARRQIGQEPACVQMCPCGAIHYVAPEDISPLASEEAQDAEQRVLACLRPPKKAENAGGTGQTP</sequence>
<dbReference type="EMBL" id="AECZ01000013">
    <property type="protein sequence ID" value="EFL51095.1"/>
    <property type="molecule type" value="Genomic_DNA"/>
</dbReference>
<reference evidence="6 7" key="1">
    <citation type="submission" date="2010-08" db="EMBL/GenBank/DDBJ databases">
        <title>The draft genome of Desulfovibrio fructosovorans JJ.</title>
        <authorList>
            <consortium name="US DOE Joint Genome Institute (JGI-PGF)"/>
            <person name="Lucas S."/>
            <person name="Copeland A."/>
            <person name="Lapidus A."/>
            <person name="Cheng J.-F."/>
            <person name="Bruce D."/>
            <person name="Goodwin L."/>
            <person name="Pitluck S."/>
            <person name="Land M.L."/>
            <person name="Hauser L."/>
            <person name="Chang Y.-J."/>
            <person name="Jeffries C."/>
            <person name="Wall J.D."/>
            <person name="Stahl D.A."/>
            <person name="Arkin A.P."/>
            <person name="Dehal P."/>
            <person name="Stolyar S.M."/>
            <person name="Hazen T.C."/>
            <person name="Woyke T.J."/>
        </authorList>
    </citation>
    <scope>NUCLEOTIDE SEQUENCE [LARGE SCALE GENOMIC DNA]</scope>
    <source>
        <strain evidence="6 7">JJ</strain>
    </source>
</reference>
<dbReference type="Gene3D" id="3.30.70.20">
    <property type="match status" value="2"/>
</dbReference>